<protein>
    <submittedName>
        <fullName evidence="9">Proton-conducting transporter membrane subunit</fullName>
    </submittedName>
</protein>
<gene>
    <name evidence="9" type="ORF">ACFQGB_17555</name>
</gene>
<reference evidence="9 10" key="1">
    <citation type="journal article" date="2019" name="Int. J. Syst. Evol. Microbiol.">
        <title>The Global Catalogue of Microorganisms (GCM) 10K type strain sequencing project: providing services to taxonomists for standard genome sequencing and annotation.</title>
        <authorList>
            <consortium name="The Broad Institute Genomics Platform"/>
            <consortium name="The Broad Institute Genome Sequencing Center for Infectious Disease"/>
            <person name="Wu L."/>
            <person name="Ma J."/>
        </authorList>
    </citation>
    <scope>NUCLEOTIDE SEQUENCE [LARGE SCALE GENOMIC DNA]</scope>
    <source>
        <strain evidence="9 10">GX26</strain>
    </source>
</reference>
<evidence type="ECO:0000256" key="7">
    <source>
        <dbReference type="SAM" id="Phobius"/>
    </source>
</evidence>
<dbReference type="InterPro" id="IPR050586">
    <property type="entry name" value="CPA3_Na-H_Antiporter_D"/>
</dbReference>
<feature type="transmembrane region" description="Helical" evidence="7">
    <location>
        <begin position="243"/>
        <end position="262"/>
    </location>
</feature>
<dbReference type="PANTHER" id="PTHR42703">
    <property type="entry name" value="NADH DEHYDROGENASE"/>
    <property type="match status" value="1"/>
</dbReference>
<feature type="transmembrane region" description="Helical" evidence="7">
    <location>
        <begin position="164"/>
        <end position="197"/>
    </location>
</feature>
<dbReference type="InterPro" id="IPR001750">
    <property type="entry name" value="ND/Mrp_TM"/>
</dbReference>
<evidence type="ECO:0000256" key="1">
    <source>
        <dbReference type="ARBA" id="ARBA00004651"/>
    </source>
</evidence>
<feature type="transmembrane region" description="Helical" evidence="7">
    <location>
        <begin position="335"/>
        <end position="354"/>
    </location>
</feature>
<name>A0ABD5VH33_9EURY</name>
<dbReference type="PRINTS" id="PR01434">
    <property type="entry name" value="NADHDHGNASE5"/>
</dbReference>
<feature type="region of interest" description="Disordered" evidence="6">
    <location>
        <begin position="446"/>
        <end position="477"/>
    </location>
</feature>
<evidence type="ECO:0000256" key="5">
    <source>
        <dbReference type="ARBA" id="ARBA00023136"/>
    </source>
</evidence>
<feature type="transmembrane region" description="Helical" evidence="7">
    <location>
        <begin position="305"/>
        <end position="329"/>
    </location>
</feature>
<evidence type="ECO:0000256" key="2">
    <source>
        <dbReference type="ARBA" id="ARBA00022475"/>
    </source>
</evidence>
<keyword evidence="2" id="KW-1003">Cell membrane</keyword>
<evidence type="ECO:0000313" key="9">
    <source>
        <dbReference type="EMBL" id="MFC6954675.1"/>
    </source>
</evidence>
<dbReference type="Pfam" id="PF00361">
    <property type="entry name" value="Proton_antipo_M"/>
    <property type="match status" value="1"/>
</dbReference>
<feature type="transmembrane region" description="Helical" evidence="7">
    <location>
        <begin position="375"/>
        <end position="396"/>
    </location>
</feature>
<evidence type="ECO:0000259" key="8">
    <source>
        <dbReference type="Pfam" id="PF00361"/>
    </source>
</evidence>
<feature type="transmembrane region" description="Helical" evidence="7">
    <location>
        <begin position="72"/>
        <end position="91"/>
    </location>
</feature>
<feature type="compositionally biased region" description="Basic and acidic residues" evidence="6">
    <location>
        <begin position="446"/>
        <end position="458"/>
    </location>
</feature>
<feature type="transmembrane region" description="Helical" evidence="7">
    <location>
        <begin position="209"/>
        <end position="231"/>
    </location>
</feature>
<dbReference type="AlphaFoldDB" id="A0ABD5VH33"/>
<feature type="transmembrane region" description="Helical" evidence="7">
    <location>
        <begin position="35"/>
        <end position="52"/>
    </location>
</feature>
<sequence length="551" mass="55810">MTDVASVLPLLAVLLPALAIPLILASGSRPNVREGWTALAGVGTFAVVLAMVQSPDTPVTTLGSYLGVELALRADAAGLLFALLASTLWLATSLYSVGYMRGLDEGDQTRYFAAFAASISATMGVALAADLLSLFVFYELLTLATYPLVVHAGDAASKAAGRRYLAYTLGGGVLVFGGLVLVGALAGTVTLAAGGIAGLATADPNLARAAFALLVAGFGVKAAVVPLHAWLPAAMVAPTPVSGLLHAVAVVKSGAFGVTRAVLYVFGPETASDLGLATALAVFAAATMILAGVVGVRQDNLKRGLAFSTISQLSYIVLGVALLTPLAAFGALLHVVAHAFMKITLFFVAGLAYVETGEKYVSDLAGVGRRLPVAMTAFAIAAAGLVGFPLVAGFVSKFHLVLGAADSANPWFVAAFLAAGLLKLMYFWPVVYTAFYGGRDDGTDAGDHPFAPSHHEPTTDGGDDGGGTGTSVPAATDGGQETVATAEADDGVASARDGVSGRFAPVAGLETSPALLVPVLFTVGMAVVLGVVPTALPFWELAETAVAEVFN</sequence>
<dbReference type="EMBL" id="JBHSXN010000003">
    <property type="protein sequence ID" value="MFC6954675.1"/>
    <property type="molecule type" value="Genomic_DNA"/>
</dbReference>
<keyword evidence="4 7" id="KW-1133">Transmembrane helix</keyword>
<evidence type="ECO:0000256" key="4">
    <source>
        <dbReference type="ARBA" id="ARBA00022989"/>
    </source>
</evidence>
<feature type="transmembrane region" description="Helical" evidence="7">
    <location>
        <begin position="111"/>
        <end position="138"/>
    </location>
</feature>
<evidence type="ECO:0000256" key="6">
    <source>
        <dbReference type="SAM" id="MobiDB-lite"/>
    </source>
</evidence>
<keyword evidence="10" id="KW-1185">Reference proteome</keyword>
<evidence type="ECO:0000313" key="10">
    <source>
        <dbReference type="Proteomes" id="UP001596395"/>
    </source>
</evidence>
<keyword evidence="3 7" id="KW-0812">Transmembrane</keyword>
<dbReference type="PANTHER" id="PTHR42703:SF1">
    <property type="entry name" value="NA(+)_H(+) ANTIPORTER SUBUNIT D1"/>
    <property type="match status" value="1"/>
</dbReference>
<dbReference type="RefSeq" id="WP_336351612.1">
    <property type="nucleotide sequence ID" value="NZ_JAZAQL010000003.1"/>
</dbReference>
<dbReference type="Proteomes" id="UP001596395">
    <property type="component" value="Unassembled WGS sequence"/>
</dbReference>
<comment type="subcellular location">
    <subcellularLocation>
        <location evidence="1">Cell membrane</location>
        <topology evidence="1">Multi-pass membrane protein</topology>
    </subcellularLocation>
</comment>
<evidence type="ECO:0000256" key="3">
    <source>
        <dbReference type="ARBA" id="ARBA00022692"/>
    </source>
</evidence>
<proteinExistence type="predicted"/>
<organism evidence="9 10">
    <name type="scientific">Halorubellus litoreus</name>
    <dbReference type="NCBI Taxonomy" id="755308"/>
    <lineage>
        <taxon>Archaea</taxon>
        <taxon>Methanobacteriati</taxon>
        <taxon>Methanobacteriota</taxon>
        <taxon>Stenosarchaea group</taxon>
        <taxon>Halobacteria</taxon>
        <taxon>Halobacteriales</taxon>
        <taxon>Halorubellaceae</taxon>
        <taxon>Halorubellus</taxon>
    </lineage>
</organism>
<feature type="transmembrane region" description="Helical" evidence="7">
    <location>
        <begin position="408"/>
        <end position="428"/>
    </location>
</feature>
<feature type="transmembrane region" description="Helical" evidence="7">
    <location>
        <begin position="274"/>
        <end position="293"/>
    </location>
</feature>
<feature type="transmembrane region" description="Helical" evidence="7">
    <location>
        <begin position="515"/>
        <end position="536"/>
    </location>
</feature>
<feature type="domain" description="NADH:quinone oxidoreductase/Mrp antiporter transmembrane" evidence="8">
    <location>
        <begin position="128"/>
        <end position="419"/>
    </location>
</feature>
<accession>A0ABD5VH33</accession>
<comment type="caution">
    <text evidence="9">The sequence shown here is derived from an EMBL/GenBank/DDBJ whole genome shotgun (WGS) entry which is preliminary data.</text>
</comment>
<keyword evidence="5 7" id="KW-0472">Membrane</keyword>
<dbReference type="GO" id="GO:0005886">
    <property type="term" value="C:plasma membrane"/>
    <property type="evidence" value="ECO:0007669"/>
    <property type="project" value="UniProtKB-SubCell"/>
</dbReference>